<dbReference type="InterPro" id="IPR006094">
    <property type="entry name" value="Oxid_FAD_bind_N"/>
</dbReference>
<dbReference type="GO" id="GO:0016491">
    <property type="term" value="F:oxidoreductase activity"/>
    <property type="evidence" value="ECO:0000318"/>
    <property type="project" value="GO_Central"/>
</dbReference>
<dbReference type="InterPro" id="IPR016167">
    <property type="entry name" value="FAD-bd_PCMH_sub1"/>
</dbReference>
<dbReference type="NCBIfam" id="TIGR01676">
    <property type="entry name" value="GLDHase"/>
    <property type="match status" value="1"/>
</dbReference>
<dbReference type="Gene3D" id="3.30.465.10">
    <property type="match status" value="1"/>
</dbReference>
<proteinExistence type="predicted"/>
<feature type="domain" description="FAD-binding PCMH-type" evidence="4">
    <location>
        <begin position="97"/>
        <end position="268"/>
    </location>
</feature>
<name>A0A0K9NRQ1_ZOSMR</name>
<dbReference type="GO" id="GO:0016020">
    <property type="term" value="C:membrane"/>
    <property type="evidence" value="ECO:0007669"/>
    <property type="project" value="InterPro"/>
</dbReference>
<dbReference type="InterPro" id="IPR010029">
    <property type="entry name" value="GL_DH"/>
</dbReference>
<dbReference type="GO" id="GO:0019853">
    <property type="term" value="P:L-ascorbic acid biosynthetic process"/>
    <property type="evidence" value="ECO:0007669"/>
    <property type="project" value="UniProtKB-UniPathway"/>
</dbReference>
<dbReference type="PANTHER" id="PTHR43762:SF1">
    <property type="entry name" value="D-ARABINONO-1,4-LACTONE OXIDASE"/>
    <property type="match status" value="1"/>
</dbReference>
<dbReference type="Pfam" id="PF04030">
    <property type="entry name" value="ALO"/>
    <property type="match status" value="1"/>
</dbReference>
<accession>A0A0K9NRQ1</accession>
<dbReference type="InterPro" id="IPR010031">
    <property type="entry name" value="FAD_lactone_oxidase-like"/>
</dbReference>
<comment type="caution">
    <text evidence="5">The sequence shown here is derived from an EMBL/GenBank/DDBJ whole genome shotgun (WGS) entry which is preliminary data.</text>
</comment>
<dbReference type="EMBL" id="LFYR01001913">
    <property type="protein sequence ID" value="KMZ58645.1"/>
    <property type="molecule type" value="Genomic_DNA"/>
</dbReference>
<sequence>MLLLRSHRHLKRSFQFFIFQNPNLRSLSSIPSAPISSTVSDANVRKYLGYAALVLGSAAATYYSFPLPENAKHKQARIFKYAPLPDDLQVISNWSGTHEVSTRVFLQPETIEDLEKIVIDANANNGKIRPVGSGLSPNGIGLQRAGMVNLGLMDKVIEVDKKNKRVTVQAGARVSQLVDGIKEHGLTLQNFASIREQQIGGFIQVGAHGTGATLPPVDQQVLSMKLVTPSKGIIEISKEKDPDLFYLARCGLGGLGVVAEVTFQCVDRHELVEHTFTSNINEIRKNHKKWLKENKHMKYLWIPYTDTVVVTTANPLSKWNSPSNSKPKYGNDQMLQHMRHLYQDSLLKYRIQLSDDEMEIDQLSMVELRDKLLAIDPLNKNHVTKVNIAEAEYWKKSEGYKIGWSDEILGFDCGGQQWVSENCFPVGSLAKPSMKDLDYIEELMKLIENEGIPAPSPIEQRWTASTKSVMSPASSSDENEIFSWVGVIMYLPTMDSWQRKDITDGFFRYRHLTQSKLCDKYLTYEHWAKIEVPKDKEELAALQARLRKRFPVDAYNKARMDLDPNRILSNSMLEKLFPSDQSV</sequence>
<comment type="cofactor">
    <cofactor evidence="1">
        <name>FAD</name>
        <dbReference type="ChEBI" id="CHEBI:57692"/>
    </cofactor>
</comment>
<evidence type="ECO:0000256" key="3">
    <source>
        <dbReference type="ARBA" id="ARBA00023002"/>
    </source>
</evidence>
<evidence type="ECO:0000259" key="4">
    <source>
        <dbReference type="PROSITE" id="PS51387"/>
    </source>
</evidence>
<dbReference type="InterPro" id="IPR036318">
    <property type="entry name" value="FAD-bd_PCMH-like_sf"/>
</dbReference>
<gene>
    <name evidence="5" type="ORF">ZOSMA_75G00770</name>
</gene>
<dbReference type="GO" id="GO:0016633">
    <property type="term" value="F:galactonolactone dehydrogenase activity"/>
    <property type="evidence" value="ECO:0007669"/>
    <property type="project" value="InterPro"/>
</dbReference>
<dbReference type="UniPathway" id="UPA00132"/>
<dbReference type="Gene3D" id="3.30.43.10">
    <property type="entry name" value="Uridine Diphospho-n-acetylenolpyruvylglucosamine Reductase, domain 2"/>
    <property type="match status" value="1"/>
</dbReference>
<dbReference type="PANTHER" id="PTHR43762">
    <property type="entry name" value="L-GULONOLACTONE OXIDASE"/>
    <property type="match status" value="1"/>
</dbReference>
<evidence type="ECO:0000313" key="5">
    <source>
        <dbReference type="EMBL" id="KMZ58645.1"/>
    </source>
</evidence>
<dbReference type="PIRSF" id="PIRSF000136">
    <property type="entry name" value="LGO_GLO"/>
    <property type="match status" value="1"/>
</dbReference>
<dbReference type="GO" id="GO:0071949">
    <property type="term" value="F:FAD binding"/>
    <property type="evidence" value="ECO:0007669"/>
    <property type="project" value="InterPro"/>
</dbReference>
<keyword evidence="6" id="KW-1185">Reference proteome</keyword>
<evidence type="ECO:0000313" key="6">
    <source>
        <dbReference type="Proteomes" id="UP000036987"/>
    </source>
</evidence>
<dbReference type="InterPro" id="IPR016169">
    <property type="entry name" value="FAD-bd_PCMH_sub2"/>
</dbReference>
<evidence type="ECO:0000256" key="1">
    <source>
        <dbReference type="ARBA" id="ARBA00001974"/>
    </source>
</evidence>
<dbReference type="Proteomes" id="UP000036987">
    <property type="component" value="Unassembled WGS sequence"/>
</dbReference>
<dbReference type="STRING" id="29655.A0A0K9NRQ1"/>
<dbReference type="PROSITE" id="PS51387">
    <property type="entry name" value="FAD_PCMH"/>
    <property type="match status" value="1"/>
</dbReference>
<dbReference type="AlphaFoldDB" id="A0A0K9NRQ1"/>
<organism evidence="5 6">
    <name type="scientific">Zostera marina</name>
    <name type="common">Eelgrass</name>
    <dbReference type="NCBI Taxonomy" id="29655"/>
    <lineage>
        <taxon>Eukaryota</taxon>
        <taxon>Viridiplantae</taxon>
        <taxon>Streptophyta</taxon>
        <taxon>Embryophyta</taxon>
        <taxon>Tracheophyta</taxon>
        <taxon>Spermatophyta</taxon>
        <taxon>Magnoliopsida</taxon>
        <taxon>Liliopsida</taxon>
        <taxon>Zosteraceae</taxon>
        <taxon>Zostera</taxon>
    </lineage>
</organism>
<dbReference type="GO" id="GO:0003885">
    <property type="term" value="F:D-arabinono-1,4-lactone oxidase activity"/>
    <property type="evidence" value="ECO:0007669"/>
    <property type="project" value="InterPro"/>
</dbReference>
<comment type="pathway">
    <text evidence="2">Cofactor biosynthesis; L-ascorbate biosynthesis.</text>
</comment>
<dbReference type="InterPro" id="IPR007173">
    <property type="entry name" value="ALO_C"/>
</dbReference>
<protein>
    <submittedName>
        <fullName evidence="5">L-galactonolactone dehydrogenase, UDP-N-acetylmuramate dehydrogenase</fullName>
    </submittedName>
</protein>
<keyword evidence="3" id="KW-0560">Oxidoreductase</keyword>
<reference evidence="6" key="1">
    <citation type="journal article" date="2016" name="Nature">
        <title>The genome of the seagrass Zostera marina reveals angiosperm adaptation to the sea.</title>
        <authorList>
            <person name="Olsen J.L."/>
            <person name="Rouze P."/>
            <person name="Verhelst B."/>
            <person name="Lin Y.-C."/>
            <person name="Bayer T."/>
            <person name="Collen J."/>
            <person name="Dattolo E."/>
            <person name="De Paoli E."/>
            <person name="Dittami S."/>
            <person name="Maumus F."/>
            <person name="Michel G."/>
            <person name="Kersting A."/>
            <person name="Lauritano C."/>
            <person name="Lohaus R."/>
            <person name="Toepel M."/>
            <person name="Tonon T."/>
            <person name="Vanneste K."/>
            <person name="Amirebrahimi M."/>
            <person name="Brakel J."/>
            <person name="Bostroem C."/>
            <person name="Chovatia M."/>
            <person name="Grimwood J."/>
            <person name="Jenkins J.W."/>
            <person name="Jueterbock A."/>
            <person name="Mraz A."/>
            <person name="Stam W.T."/>
            <person name="Tice H."/>
            <person name="Bornberg-Bauer E."/>
            <person name="Green P.J."/>
            <person name="Pearson G.A."/>
            <person name="Procaccini G."/>
            <person name="Duarte C.M."/>
            <person name="Schmutz J."/>
            <person name="Reusch T.B.H."/>
            <person name="Van de Peer Y."/>
        </authorList>
    </citation>
    <scope>NUCLEOTIDE SEQUENCE [LARGE SCALE GENOMIC DNA]</scope>
    <source>
        <strain evidence="6">cv. Finnish</strain>
    </source>
</reference>
<dbReference type="OrthoDB" id="610608at2759"/>
<evidence type="ECO:0000256" key="2">
    <source>
        <dbReference type="ARBA" id="ARBA00005147"/>
    </source>
</evidence>
<dbReference type="SUPFAM" id="SSF56176">
    <property type="entry name" value="FAD-binding/transporter-associated domain-like"/>
    <property type="match status" value="1"/>
</dbReference>
<dbReference type="OMA" id="KQWANEW"/>
<dbReference type="InterPro" id="IPR016166">
    <property type="entry name" value="FAD-bd_PCMH"/>
</dbReference>
<dbReference type="Pfam" id="PF01565">
    <property type="entry name" value="FAD_binding_4"/>
    <property type="match status" value="1"/>
</dbReference>